<dbReference type="InterPro" id="IPR032490">
    <property type="entry name" value="DUF5047"/>
</dbReference>
<evidence type="ECO:0000259" key="1">
    <source>
        <dbReference type="Pfam" id="PF16466"/>
    </source>
</evidence>
<evidence type="ECO:0000313" key="3">
    <source>
        <dbReference type="Proteomes" id="UP000249419"/>
    </source>
</evidence>
<gene>
    <name evidence="2" type="ORF">PSN13_06492</name>
</gene>
<dbReference type="AlphaFoldDB" id="A0A328NIV7"/>
<reference evidence="2 3" key="1">
    <citation type="submission" date="2018-03" db="EMBL/GenBank/DDBJ databases">
        <title>Defining the species Micromonospora saelicesensis and Micromonospora noduli under the framework of genomics.</title>
        <authorList>
            <person name="Riesco R."/>
            <person name="Trujillo M.E."/>
        </authorList>
    </citation>
    <scope>NUCLEOTIDE SEQUENCE [LARGE SCALE GENOMIC DNA]</scope>
    <source>
        <strain evidence="2 3">PSN13</strain>
    </source>
</reference>
<dbReference type="Pfam" id="PF16466">
    <property type="entry name" value="DUF5047"/>
    <property type="match status" value="1"/>
</dbReference>
<organism evidence="2 3">
    <name type="scientific">Micromonospora saelicesensis</name>
    <dbReference type="NCBI Taxonomy" id="285676"/>
    <lineage>
        <taxon>Bacteria</taxon>
        <taxon>Bacillati</taxon>
        <taxon>Actinomycetota</taxon>
        <taxon>Actinomycetes</taxon>
        <taxon>Micromonosporales</taxon>
        <taxon>Micromonosporaceae</taxon>
        <taxon>Micromonospora</taxon>
    </lineage>
</organism>
<dbReference type="RefSeq" id="WP_112678846.1">
    <property type="nucleotide sequence ID" value="NZ_PYAG01000041.1"/>
</dbReference>
<dbReference type="EMBL" id="PYAG01000041">
    <property type="protein sequence ID" value="RAO26464.1"/>
    <property type="molecule type" value="Genomic_DNA"/>
</dbReference>
<protein>
    <recommendedName>
        <fullName evidence="1">DUF5047 domain-containing protein</fullName>
    </recommendedName>
</protein>
<proteinExistence type="predicted"/>
<feature type="domain" description="DUF5047" evidence="1">
    <location>
        <begin position="44"/>
        <end position="177"/>
    </location>
</feature>
<evidence type="ECO:0000313" key="2">
    <source>
        <dbReference type="EMBL" id="RAO26464.1"/>
    </source>
</evidence>
<accession>A0A328NIV7</accession>
<name>A0A328NIV7_9ACTN</name>
<dbReference type="Proteomes" id="UP000249419">
    <property type="component" value="Unassembled WGS sequence"/>
</dbReference>
<comment type="caution">
    <text evidence="2">The sequence shown here is derived from an EMBL/GenBank/DDBJ whole genome shotgun (WGS) entry which is preliminary data.</text>
</comment>
<sequence length="373" mass="40102">MRPVSERFLRTIRGSHQAVFEARVVAPGQTGVEPTGTTIPIASGDVHIDGSAQIRSTLEMTTLGQGMWPTRADDLLAPYGNEVHVRRGIRYGNGTTEWVSLGYHRLYTPEQDRAPDGPIRLSARDRMSGIIDGRLPAARAFPASTTRGAMLSALITEIHPWATIEWDDAAVRDGPIGRQIVAEQDRYAACDELVTAAGKSWWWDHRGVLVVRTPADAASSVWDVNHGQGGVLVSLSRRLTREGVYNAVVATGEGADTAAPVRAMAVDSGTQSPTRWGGSFGRVPKFYSSPFITTYSQAWAAAHAMLAKELGLPYSADFTAVPNPALEPGDPIRVSYPGRAETHIIDRMTVPLTVGGPLAASTREQTAVLIGSV</sequence>